<evidence type="ECO:0000259" key="1">
    <source>
        <dbReference type="Pfam" id="PF09409"/>
    </source>
</evidence>
<dbReference type="SUPFAM" id="SSF143503">
    <property type="entry name" value="PUG domain-like"/>
    <property type="match status" value="1"/>
</dbReference>
<dbReference type="InterPro" id="IPR036339">
    <property type="entry name" value="PUB-like_dom_sf"/>
</dbReference>
<name>A0ABQ9V4P1_SAGOE</name>
<organism evidence="3 4">
    <name type="scientific">Saguinus oedipus</name>
    <name type="common">Cotton-top tamarin</name>
    <name type="synonym">Oedipomidas oedipus</name>
    <dbReference type="NCBI Taxonomy" id="9490"/>
    <lineage>
        <taxon>Eukaryota</taxon>
        <taxon>Metazoa</taxon>
        <taxon>Chordata</taxon>
        <taxon>Craniata</taxon>
        <taxon>Vertebrata</taxon>
        <taxon>Euteleostomi</taxon>
        <taxon>Mammalia</taxon>
        <taxon>Eutheria</taxon>
        <taxon>Euarchontoglires</taxon>
        <taxon>Primates</taxon>
        <taxon>Haplorrhini</taxon>
        <taxon>Platyrrhini</taxon>
        <taxon>Cebidae</taxon>
        <taxon>Callitrichinae</taxon>
        <taxon>Saguinus</taxon>
    </lineage>
</organism>
<dbReference type="InterPro" id="IPR040641">
    <property type="entry name" value="RNF31_PUB"/>
</dbReference>
<evidence type="ECO:0000313" key="3">
    <source>
        <dbReference type="EMBL" id="KAK2104010.1"/>
    </source>
</evidence>
<dbReference type="InterPro" id="IPR018997">
    <property type="entry name" value="PUB_domain"/>
</dbReference>
<evidence type="ECO:0000313" key="4">
    <source>
        <dbReference type="Proteomes" id="UP001266305"/>
    </source>
</evidence>
<dbReference type="EMBL" id="JASSZA010000008">
    <property type="protein sequence ID" value="KAK2104010.1"/>
    <property type="molecule type" value="Genomic_DNA"/>
</dbReference>
<feature type="domain" description="PUB" evidence="1">
    <location>
        <begin position="70"/>
        <end position="151"/>
    </location>
</feature>
<dbReference type="PANTHER" id="PTHR16004">
    <property type="entry name" value="RING FINGER PROTEIN 31-RELATED"/>
    <property type="match status" value="1"/>
</dbReference>
<dbReference type="Pfam" id="PF18486">
    <property type="entry name" value="PUB_1"/>
    <property type="match status" value="1"/>
</dbReference>
<keyword evidence="4" id="KW-1185">Reference proteome</keyword>
<dbReference type="Gene3D" id="1.20.58.2190">
    <property type="match status" value="1"/>
</dbReference>
<dbReference type="Proteomes" id="UP001266305">
    <property type="component" value="Unassembled WGS sequence"/>
</dbReference>
<accession>A0ABQ9V4P1</accession>
<protein>
    <submittedName>
        <fullName evidence="3">E3 ubiquitin-protein ligase rnf31</fullName>
    </submittedName>
</protein>
<dbReference type="Pfam" id="PF09409">
    <property type="entry name" value="PUB"/>
    <property type="match status" value="1"/>
</dbReference>
<dbReference type="InterPro" id="IPR026254">
    <property type="entry name" value="RNF31-like"/>
</dbReference>
<evidence type="ECO:0000259" key="2">
    <source>
        <dbReference type="Pfam" id="PF18486"/>
    </source>
</evidence>
<comment type="caution">
    <text evidence="3">The sequence shown here is derived from an EMBL/GenBank/DDBJ whole genome shotgun (WGS) entry which is preliminary data.</text>
</comment>
<gene>
    <name evidence="3" type="primary">RNF31_1</name>
    <name evidence="3" type="ORF">P7K49_017866</name>
</gene>
<feature type="domain" description="E3 ubiquitin-protein ligase RNF31 PUB" evidence="2">
    <location>
        <begin position="4"/>
        <end position="65"/>
    </location>
</feature>
<reference evidence="3 4" key="1">
    <citation type="submission" date="2023-05" db="EMBL/GenBank/DDBJ databases">
        <title>B98-5 Cell Line De Novo Hybrid Assembly: An Optical Mapping Approach.</title>
        <authorList>
            <person name="Kananen K."/>
            <person name="Auerbach J.A."/>
            <person name="Kautto E."/>
            <person name="Blachly J.S."/>
        </authorList>
    </citation>
    <scope>NUCLEOTIDE SEQUENCE [LARGE SCALE GENOMIC DNA]</scope>
    <source>
        <strain evidence="3">B95-8</strain>
        <tissue evidence="3">Cell line</tissue>
    </source>
</reference>
<dbReference type="PANTHER" id="PTHR16004:SF5">
    <property type="entry name" value="E3 UBIQUITIN-PROTEIN LIGASE RNF31"/>
    <property type="match status" value="1"/>
</dbReference>
<sequence length="248" mass="27552">MPGEEEERAFLAAREELASALRRDSAQVFSLEQLRPLLVSSLPPAARYLQLDAARLVRCNAHGEPRNYLNTLSTALNILEKYGRNLLSPQRPRYWRGVKFNNPVFCSTVDAVQVNPLGIMGGRDVLRLYGYTEEQPDGLSFPEGQEEPDEHQVATVTLEVLLLRTELSLLLQNTHPRQQALEQLLEDKVESDAPLLVPASSVVLPQAHCTAHPVNMPCVQPVTTCSMDTHPVLITSARPCLESSRVPT</sequence>
<proteinExistence type="predicted"/>